<dbReference type="RefSeq" id="WP_367958146.1">
    <property type="nucleotide sequence ID" value="NZ_JBAKFK010000001.1"/>
</dbReference>
<comment type="caution">
    <text evidence="1">The sequence shown here is derived from an EMBL/GenBank/DDBJ whole genome shotgun (WGS) entry which is preliminary data.</text>
</comment>
<name>A0ABV3TAV1_9GAMM</name>
<accession>A0ABV3TAV1</accession>
<reference evidence="1 2" key="1">
    <citation type="submission" date="2024-02" db="EMBL/GenBank/DDBJ databases">
        <title>New especies of Spiribacter isolated from saline water.</title>
        <authorList>
            <person name="Leon M.J."/>
            <person name="De La Haba R."/>
            <person name="Sanchez-Porro C."/>
            <person name="Ventosa A."/>
        </authorList>
    </citation>
    <scope>NUCLEOTIDE SEQUENCE [LARGE SCALE GENOMIC DNA]</scope>
    <source>
        <strain evidence="2">ag22IC6-390</strain>
    </source>
</reference>
<dbReference type="EMBL" id="JBAKFM010000001">
    <property type="protein sequence ID" value="MEX0468351.1"/>
    <property type="molecule type" value="Genomic_DNA"/>
</dbReference>
<organism evidence="1 2">
    <name type="scientific">Spiribacter pallidus</name>
    <dbReference type="NCBI Taxonomy" id="1987936"/>
    <lineage>
        <taxon>Bacteria</taxon>
        <taxon>Pseudomonadati</taxon>
        <taxon>Pseudomonadota</taxon>
        <taxon>Gammaproteobacteria</taxon>
        <taxon>Chromatiales</taxon>
        <taxon>Ectothiorhodospiraceae</taxon>
        <taxon>Spiribacter</taxon>
    </lineage>
</organism>
<protein>
    <submittedName>
        <fullName evidence="1">Uncharacterized protein</fullName>
    </submittedName>
</protein>
<evidence type="ECO:0000313" key="2">
    <source>
        <dbReference type="Proteomes" id="UP001556709"/>
    </source>
</evidence>
<sequence length="180" mass="20317">MDRIIPARASLVWMAMALLTLGLATPVFGQGSDGDIQGKRQELQSLRQSLAAIRQSTMEANPELAERQSQLEDQMMARMRDEGVRPRQDIRRLQDIASELRQEGLEDARRESLMSEYQSTRQDLLAARRAAMDDQRIRDSQLALREEMVAAMTEQDADVPGMIDRFEALREELSGAGGVR</sequence>
<keyword evidence="2" id="KW-1185">Reference proteome</keyword>
<dbReference type="Proteomes" id="UP001556709">
    <property type="component" value="Unassembled WGS sequence"/>
</dbReference>
<proteinExistence type="predicted"/>
<gene>
    <name evidence="1" type="ORF">V6X73_01195</name>
</gene>
<evidence type="ECO:0000313" key="1">
    <source>
        <dbReference type="EMBL" id="MEX0468351.1"/>
    </source>
</evidence>